<dbReference type="KEGG" id="bgh:BDBG_05768"/>
<dbReference type="OrthoDB" id="3176171at2759"/>
<dbReference type="VEuPathDB" id="FungiDB:BDBG_05768"/>
<dbReference type="Gene3D" id="3.40.50.1820">
    <property type="entry name" value="alpha/beta hydrolase"/>
    <property type="match status" value="1"/>
</dbReference>
<protein>
    <recommendedName>
        <fullName evidence="2">AB hydrolase-1 domain-containing protein</fullName>
    </recommendedName>
</protein>
<dbReference type="Pfam" id="PF00561">
    <property type="entry name" value="Abhydrolase_1"/>
    <property type="match status" value="1"/>
</dbReference>
<dbReference type="STRING" id="559298.A0A179USP3"/>
<dbReference type="InterPro" id="IPR029058">
    <property type="entry name" value="AB_hydrolase_fold"/>
</dbReference>
<dbReference type="GeneID" id="8509368"/>
<feature type="region of interest" description="Disordered" evidence="1">
    <location>
        <begin position="1"/>
        <end position="55"/>
    </location>
</feature>
<dbReference type="AlphaFoldDB" id="A0A179USP3"/>
<organism evidence="3 4">
    <name type="scientific">Blastomyces gilchristii (strain SLH14081)</name>
    <name type="common">Blastomyces dermatitidis</name>
    <dbReference type="NCBI Taxonomy" id="559298"/>
    <lineage>
        <taxon>Eukaryota</taxon>
        <taxon>Fungi</taxon>
        <taxon>Dikarya</taxon>
        <taxon>Ascomycota</taxon>
        <taxon>Pezizomycotina</taxon>
        <taxon>Eurotiomycetes</taxon>
        <taxon>Eurotiomycetidae</taxon>
        <taxon>Onygenales</taxon>
        <taxon>Ajellomycetaceae</taxon>
        <taxon>Blastomyces</taxon>
    </lineage>
</organism>
<dbReference type="PANTHER" id="PTHR43798:SF33">
    <property type="entry name" value="HYDROLASE, PUTATIVE (AFU_ORTHOLOGUE AFUA_2G14860)-RELATED"/>
    <property type="match status" value="1"/>
</dbReference>
<feature type="compositionally biased region" description="Polar residues" evidence="1">
    <location>
        <begin position="29"/>
        <end position="55"/>
    </location>
</feature>
<dbReference type="PRINTS" id="PR00111">
    <property type="entry name" value="ABHYDROLASE"/>
</dbReference>
<accession>A0A179USP3</accession>
<evidence type="ECO:0000256" key="1">
    <source>
        <dbReference type="SAM" id="MobiDB-lite"/>
    </source>
</evidence>
<evidence type="ECO:0000313" key="4">
    <source>
        <dbReference type="Proteomes" id="UP000002038"/>
    </source>
</evidence>
<dbReference type="EMBL" id="GG657458">
    <property type="protein sequence ID" value="OAT10087.1"/>
    <property type="molecule type" value="Genomic_DNA"/>
</dbReference>
<feature type="domain" description="AB hydrolase-1" evidence="2">
    <location>
        <begin position="103"/>
        <end position="335"/>
    </location>
</feature>
<dbReference type="InterPro" id="IPR000073">
    <property type="entry name" value="AB_hydrolase_1"/>
</dbReference>
<evidence type="ECO:0000259" key="2">
    <source>
        <dbReference type="Pfam" id="PF00561"/>
    </source>
</evidence>
<name>A0A179USP3_BLAGS</name>
<reference evidence="4" key="1">
    <citation type="journal article" date="2015" name="PLoS Genet.">
        <title>The dynamic genome and transcriptome of the human fungal pathogen Blastomyces and close relative Emmonsia.</title>
        <authorList>
            <person name="Munoz J.F."/>
            <person name="Gauthier G.M."/>
            <person name="Desjardins C.A."/>
            <person name="Gallo J.E."/>
            <person name="Holder J."/>
            <person name="Sullivan T.D."/>
            <person name="Marty A.J."/>
            <person name="Carmen J.C."/>
            <person name="Chen Z."/>
            <person name="Ding L."/>
            <person name="Gujja S."/>
            <person name="Magrini V."/>
            <person name="Misas E."/>
            <person name="Mitreva M."/>
            <person name="Priest M."/>
            <person name="Saif S."/>
            <person name="Whiston E.A."/>
            <person name="Young S."/>
            <person name="Zeng Q."/>
            <person name="Goldman W.E."/>
            <person name="Mardis E.R."/>
            <person name="Taylor J.W."/>
            <person name="McEwen J.G."/>
            <person name="Clay O.K."/>
            <person name="Klein B.S."/>
            <person name="Cuomo C.A."/>
        </authorList>
    </citation>
    <scope>NUCLEOTIDE SEQUENCE [LARGE SCALE GENOMIC DNA]</scope>
    <source>
        <strain evidence="4">SLH14081</strain>
    </source>
</reference>
<dbReference type="RefSeq" id="XP_002624260.2">
    <property type="nucleotide sequence ID" value="XM_002624214.2"/>
</dbReference>
<dbReference type="Proteomes" id="UP000002038">
    <property type="component" value="Unassembled WGS sequence"/>
</dbReference>
<dbReference type="SUPFAM" id="SSF53474">
    <property type="entry name" value="alpha/beta-Hydrolases"/>
    <property type="match status" value="1"/>
</dbReference>
<evidence type="ECO:0000313" key="3">
    <source>
        <dbReference type="EMBL" id="OAT10087.1"/>
    </source>
</evidence>
<dbReference type="InterPro" id="IPR050266">
    <property type="entry name" value="AB_hydrolase_sf"/>
</dbReference>
<gene>
    <name evidence="3" type="ORF">BDBG_05768</name>
</gene>
<keyword evidence="4" id="KW-1185">Reference proteome</keyword>
<dbReference type="GO" id="GO:0016020">
    <property type="term" value="C:membrane"/>
    <property type="evidence" value="ECO:0007669"/>
    <property type="project" value="TreeGrafter"/>
</dbReference>
<dbReference type="PANTHER" id="PTHR43798">
    <property type="entry name" value="MONOACYLGLYCEROL LIPASE"/>
    <property type="match status" value="1"/>
</dbReference>
<sequence>MCLDKFTMTSQSLPTPELKHTTPFIPHQLPTSKPSSTAKWNNTSPSNTSMSQLSPGTHAFKAPNGITFKYSVCGTTTANLDKTLLIQCPGWGIGPRYLQSGLTPLENEYKLIFFHPRGSGGSSRPTDLATMTSFDMAADLDLFRQHLNIDRYPVLLGHSHGGTIVLAYAATFPRRVAKLILLDHRLLGHDDSAASRRYREERERGGDVRFADAYRALATDYPTNDEELGAFMTRISPLYFFDPTTHVPRYLEAVGDQGYSFWCLDQMRLCDRTAAIGKRMIDGLKHVTADTLIIFGGQDCQCTTENAEQTRDLGVDRATVVILDECGHFPWLEKPDETFILIRDFLDR</sequence>
<proteinExistence type="predicted"/>